<sequence length="237" mass="25722">MTLVQVQILDGRGLIWDAAEALLLRRAHRIVGEAVGALSNLKHRSAAHGLPILLLPEEVTLALKKGWIQLHAVRLIGYQEAHVSQSDTQQSSQDILALRDRRALRIPVNHGEPSHSVLSDRIAATWNSPVTVTDQQRFAVFQDLHHQGFYLTAGAKFGADFLAYPGDPMGYHALYCVRVVAADARMGALQLGAALRGAHAARKHLVLASVHPHAGIHDDALAQVKYVTFAPAAQFGA</sequence>
<comment type="caution">
    <text evidence="8">The sequence shown here is derived from an EMBL/GenBank/DDBJ whole genome shotgun (WGS) entry which is preliminary data.</text>
</comment>
<evidence type="ECO:0000256" key="3">
    <source>
        <dbReference type="ARBA" id="ARBA00022694"/>
    </source>
</evidence>
<dbReference type="InterPro" id="IPR036167">
    <property type="entry name" value="tRNA_intron_Endo_cat-like_sf"/>
</dbReference>
<evidence type="ECO:0000256" key="1">
    <source>
        <dbReference type="ARBA" id="ARBA00008078"/>
    </source>
</evidence>
<dbReference type="SUPFAM" id="SSF53032">
    <property type="entry name" value="tRNA-intron endonuclease catalytic domain-like"/>
    <property type="match status" value="1"/>
</dbReference>
<dbReference type="CDD" id="cd22363">
    <property type="entry name" value="tRNA-intron_lyase_C"/>
    <property type="match status" value="1"/>
</dbReference>
<keyword evidence="4" id="KW-0456">Lyase</keyword>
<comment type="similarity">
    <text evidence="1">Belongs to the tRNA-intron endonuclease family.</text>
</comment>
<feature type="domain" description="TSEN34 N-terminal" evidence="7">
    <location>
        <begin position="4"/>
        <end position="71"/>
    </location>
</feature>
<comment type="catalytic activity">
    <reaction evidence="5">
        <text>pretRNA = a 3'-half-tRNA molecule with a 5'-OH end + a 5'-half-tRNA molecule with a 2',3'-cyclic phosphate end + an intron with a 2',3'-cyclic phosphate and a 5'-hydroxyl terminus.</text>
        <dbReference type="EC" id="4.6.1.16"/>
    </reaction>
</comment>
<evidence type="ECO:0000313" key="8">
    <source>
        <dbReference type="EMBL" id="KAK9801857.1"/>
    </source>
</evidence>
<name>A0AAW1P154_9CHLO</name>
<evidence type="ECO:0000256" key="2">
    <source>
        <dbReference type="ARBA" id="ARBA00012573"/>
    </source>
</evidence>
<dbReference type="PANTHER" id="PTHR13070:SF0">
    <property type="entry name" value="TRNA-SPLICING ENDONUCLEASE SUBUNIT SEN34"/>
    <property type="match status" value="1"/>
</dbReference>
<reference evidence="8 9" key="1">
    <citation type="journal article" date="2024" name="Nat. Commun.">
        <title>Phylogenomics reveals the evolutionary origins of lichenization in chlorophyte algae.</title>
        <authorList>
            <person name="Puginier C."/>
            <person name="Libourel C."/>
            <person name="Otte J."/>
            <person name="Skaloud P."/>
            <person name="Haon M."/>
            <person name="Grisel S."/>
            <person name="Petersen M."/>
            <person name="Berrin J.G."/>
            <person name="Delaux P.M."/>
            <person name="Dal Grande F."/>
            <person name="Keller J."/>
        </authorList>
    </citation>
    <scope>NUCLEOTIDE SEQUENCE [LARGE SCALE GENOMIC DNA]</scope>
    <source>
        <strain evidence="8 9">SAG 2036</strain>
    </source>
</reference>
<dbReference type="InterPro" id="IPR059049">
    <property type="entry name" value="TSEN34_N"/>
</dbReference>
<evidence type="ECO:0000259" key="6">
    <source>
        <dbReference type="Pfam" id="PF01974"/>
    </source>
</evidence>
<dbReference type="Gene3D" id="3.40.1350.10">
    <property type="match status" value="1"/>
</dbReference>
<dbReference type="InterPro" id="IPR011856">
    <property type="entry name" value="tRNA_endonuc-like_dom_sf"/>
</dbReference>
<dbReference type="AlphaFoldDB" id="A0AAW1P154"/>
<gene>
    <name evidence="8" type="ORF">WJX73_002431</name>
</gene>
<keyword evidence="3" id="KW-0819">tRNA processing</keyword>
<dbReference type="GO" id="GO:0000379">
    <property type="term" value="P:tRNA-type intron splice site recognition and cleavage"/>
    <property type="evidence" value="ECO:0007669"/>
    <property type="project" value="TreeGrafter"/>
</dbReference>
<evidence type="ECO:0000256" key="4">
    <source>
        <dbReference type="ARBA" id="ARBA00023239"/>
    </source>
</evidence>
<protein>
    <recommendedName>
        <fullName evidence="2">tRNA-intron lyase</fullName>
        <ecNumber evidence="2">4.6.1.16</ecNumber>
    </recommendedName>
</protein>
<evidence type="ECO:0000256" key="5">
    <source>
        <dbReference type="ARBA" id="ARBA00034031"/>
    </source>
</evidence>
<dbReference type="Pfam" id="PF01974">
    <property type="entry name" value="tRNA_int_endo"/>
    <property type="match status" value="1"/>
</dbReference>
<proteinExistence type="inferred from homology"/>
<dbReference type="EMBL" id="JALJOQ010000075">
    <property type="protein sequence ID" value="KAK9801857.1"/>
    <property type="molecule type" value="Genomic_DNA"/>
</dbReference>
<dbReference type="Proteomes" id="UP001465755">
    <property type="component" value="Unassembled WGS sequence"/>
</dbReference>
<dbReference type="GO" id="GO:0005634">
    <property type="term" value="C:nucleus"/>
    <property type="evidence" value="ECO:0007669"/>
    <property type="project" value="UniProtKB-ARBA"/>
</dbReference>
<accession>A0AAW1P154</accession>
<dbReference type="InterPro" id="IPR006677">
    <property type="entry name" value="tRNA_intron_Endonuc_cat-like"/>
</dbReference>
<dbReference type="Pfam" id="PF26577">
    <property type="entry name" value="TSEN34_N"/>
    <property type="match status" value="1"/>
</dbReference>
<dbReference type="PANTHER" id="PTHR13070">
    <property type="entry name" value="TRNA-SPLICING ENDONUCLEASE SUBUNIT SEN34-RELATED"/>
    <property type="match status" value="1"/>
</dbReference>
<organism evidence="8 9">
    <name type="scientific">Symbiochloris irregularis</name>
    <dbReference type="NCBI Taxonomy" id="706552"/>
    <lineage>
        <taxon>Eukaryota</taxon>
        <taxon>Viridiplantae</taxon>
        <taxon>Chlorophyta</taxon>
        <taxon>core chlorophytes</taxon>
        <taxon>Trebouxiophyceae</taxon>
        <taxon>Trebouxiales</taxon>
        <taxon>Trebouxiaceae</taxon>
        <taxon>Symbiochloris</taxon>
    </lineage>
</organism>
<dbReference type="GO" id="GO:0003676">
    <property type="term" value="F:nucleic acid binding"/>
    <property type="evidence" value="ECO:0007669"/>
    <property type="project" value="InterPro"/>
</dbReference>
<dbReference type="GO" id="GO:0000213">
    <property type="term" value="F:tRNA-intron lyase activity"/>
    <property type="evidence" value="ECO:0007669"/>
    <property type="project" value="UniProtKB-EC"/>
</dbReference>
<evidence type="ECO:0000313" key="9">
    <source>
        <dbReference type="Proteomes" id="UP001465755"/>
    </source>
</evidence>
<feature type="domain" description="tRNA intron endonuclease catalytic" evidence="6">
    <location>
        <begin position="137"/>
        <end position="211"/>
    </location>
</feature>
<dbReference type="EC" id="4.6.1.16" evidence="2"/>
<keyword evidence="9" id="KW-1185">Reference proteome</keyword>
<evidence type="ECO:0000259" key="7">
    <source>
        <dbReference type="Pfam" id="PF26577"/>
    </source>
</evidence>